<accession>A0A9P3M148</accession>
<dbReference type="Pfam" id="PF01966">
    <property type="entry name" value="HD"/>
    <property type="match status" value="1"/>
</dbReference>
<name>A0A9P3M148_9FUNG</name>
<evidence type="ECO:0000313" key="2">
    <source>
        <dbReference type="EMBL" id="GJJ77948.1"/>
    </source>
</evidence>
<dbReference type="CDD" id="cd00077">
    <property type="entry name" value="HDc"/>
    <property type="match status" value="1"/>
</dbReference>
<protein>
    <recommendedName>
        <fullName evidence="1">HD/PDEase domain-containing protein</fullName>
    </recommendedName>
</protein>
<dbReference type="SUPFAM" id="SSF109604">
    <property type="entry name" value="HD-domain/PDEase-like"/>
    <property type="match status" value="1"/>
</dbReference>
<dbReference type="InterPro" id="IPR003607">
    <property type="entry name" value="HD/PDEase_dom"/>
</dbReference>
<dbReference type="InterPro" id="IPR006674">
    <property type="entry name" value="HD_domain"/>
</dbReference>
<evidence type="ECO:0000259" key="1">
    <source>
        <dbReference type="SMART" id="SM00471"/>
    </source>
</evidence>
<keyword evidence="3" id="KW-1185">Reference proteome</keyword>
<dbReference type="Proteomes" id="UP000827284">
    <property type="component" value="Unassembled WGS sequence"/>
</dbReference>
<dbReference type="EMBL" id="BQFW01000014">
    <property type="protein sequence ID" value="GJJ77948.1"/>
    <property type="molecule type" value="Genomic_DNA"/>
</dbReference>
<evidence type="ECO:0000313" key="3">
    <source>
        <dbReference type="Proteomes" id="UP000827284"/>
    </source>
</evidence>
<reference evidence="2" key="1">
    <citation type="submission" date="2021-11" db="EMBL/GenBank/DDBJ databases">
        <authorList>
            <person name="Herlambang A."/>
            <person name="Guo Y."/>
            <person name="Takashima Y."/>
            <person name="Nishizawa T."/>
        </authorList>
    </citation>
    <scope>NUCLEOTIDE SEQUENCE</scope>
    <source>
        <strain evidence="2">E1425</strain>
    </source>
</reference>
<gene>
    <name evidence="2" type="ORF">EMPS_10307</name>
</gene>
<dbReference type="PANTHER" id="PTHR33594:SF1">
    <property type="entry name" value="HD_PDEASE DOMAIN-CONTAINING PROTEIN"/>
    <property type="match status" value="1"/>
</dbReference>
<reference evidence="2" key="2">
    <citation type="journal article" date="2022" name="Microbiol. Resour. Announc.">
        <title>Whole-Genome Sequence of Entomortierella parvispora E1425, a Mucoromycotan Fungus Associated with Burkholderiaceae-Related Endosymbiotic Bacteria.</title>
        <authorList>
            <person name="Herlambang A."/>
            <person name="Guo Y."/>
            <person name="Takashima Y."/>
            <person name="Narisawa K."/>
            <person name="Ohta H."/>
            <person name="Nishizawa T."/>
        </authorList>
    </citation>
    <scope>NUCLEOTIDE SEQUENCE</scope>
    <source>
        <strain evidence="2">E1425</strain>
    </source>
</reference>
<proteinExistence type="predicted"/>
<feature type="domain" description="HD/PDEase" evidence="1">
    <location>
        <begin position="5"/>
        <end position="128"/>
    </location>
</feature>
<dbReference type="OrthoDB" id="16547at2759"/>
<sequence>MKDYDPSHDWFHVDRVRRLALNICGSLIENGVSVDKELVEFAALFHDIGDAKFYKEGQPTGREIITDFLIRRGYAKTETVAKIVENVSFRKELAGVKNVWADNCIELHVVQDADKLDAIGAFGILRCAAYSGYKNRPLYDPAEKPKKNMTHEEYQTQTKANTGTAIGHFHEKLLRLQDMMKTAPGQVMAMRRHSIMVNFVEEIEDEYKMW</sequence>
<comment type="caution">
    <text evidence="2">The sequence shown here is derived from an EMBL/GenBank/DDBJ whole genome shotgun (WGS) entry which is preliminary data.</text>
</comment>
<dbReference type="PANTHER" id="PTHR33594">
    <property type="entry name" value="SUPERFAMILY HYDROLASE, PUTATIVE (AFU_ORTHOLOGUE AFUA_1G03035)-RELATED"/>
    <property type="match status" value="1"/>
</dbReference>
<dbReference type="Gene3D" id="1.10.3210.50">
    <property type="match status" value="1"/>
</dbReference>
<dbReference type="AlphaFoldDB" id="A0A9P3M148"/>
<dbReference type="SMART" id="SM00471">
    <property type="entry name" value="HDc"/>
    <property type="match status" value="1"/>
</dbReference>
<organism evidence="2 3">
    <name type="scientific">Entomortierella parvispora</name>
    <dbReference type="NCBI Taxonomy" id="205924"/>
    <lineage>
        <taxon>Eukaryota</taxon>
        <taxon>Fungi</taxon>
        <taxon>Fungi incertae sedis</taxon>
        <taxon>Mucoromycota</taxon>
        <taxon>Mortierellomycotina</taxon>
        <taxon>Mortierellomycetes</taxon>
        <taxon>Mortierellales</taxon>
        <taxon>Mortierellaceae</taxon>
        <taxon>Entomortierella</taxon>
    </lineage>
</organism>